<dbReference type="SUPFAM" id="SSF57424">
    <property type="entry name" value="LDL receptor-like module"/>
    <property type="match status" value="3"/>
</dbReference>
<feature type="disulfide bond" evidence="2">
    <location>
        <begin position="155"/>
        <end position="170"/>
    </location>
</feature>
<evidence type="ECO:0000313" key="3">
    <source>
        <dbReference type="Proteomes" id="UP000887574"/>
    </source>
</evidence>
<sequence>MTFQSNSLLPPNITACKGFGFACLNDPNNVIGTYQRCDGVKQCADGSDEIGCSKCQTSLSCASKNRSVVCLRGNMLCDKTSHCANAADEITFCAEDCSDGSRKCKKANICLSNSMICDGDPHCPDMEDEISCSECQNGAKFCRPLSTCIPKWHLCDGSINCPDATDELDCDCKGCSGSSKLLCDGQVKMCLDKFALCNGKRTALRAKTKRIVYSRCPDATYQDKFLSSLRNFSIKVPNNQAAQPDWWQIMSHFIVSREKWRRIKQLNSSGGRSCFRLFVVSQEKCRRIKVLNSSGSQSGLSPLRGFSREVSQNHGNGTIPCFYDSILIFLV</sequence>
<keyword evidence="1 2" id="KW-1015">Disulfide bond</keyword>
<accession>A0A915EF30</accession>
<dbReference type="CDD" id="cd00112">
    <property type="entry name" value="LDLa"/>
    <property type="match status" value="3"/>
</dbReference>
<organism evidence="3 4">
    <name type="scientific">Ditylenchus dipsaci</name>
    <dbReference type="NCBI Taxonomy" id="166011"/>
    <lineage>
        <taxon>Eukaryota</taxon>
        <taxon>Metazoa</taxon>
        <taxon>Ecdysozoa</taxon>
        <taxon>Nematoda</taxon>
        <taxon>Chromadorea</taxon>
        <taxon>Rhabditida</taxon>
        <taxon>Tylenchina</taxon>
        <taxon>Tylenchomorpha</taxon>
        <taxon>Sphaerularioidea</taxon>
        <taxon>Anguinidae</taxon>
        <taxon>Anguininae</taxon>
        <taxon>Ditylenchus</taxon>
    </lineage>
</organism>
<dbReference type="WBParaSite" id="jg5204">
    <property type="protein sequence ID" value="jg5204"/>
    <property type="gene ID" value="jg5204"/>
</dbReference>
<dbReference type="PROSITE" id="PS50068">
    <property type="entry name" value="LDLRA_2"/>
    <property type="match status" value="3"/>
</dbReference>
<reference evidence="4" key="1">
    <citation type="submission" date="2022-11" db="UniProtKB">
        <authorList>
            <consortium name="WormBaseParasite"/>
        </authorList>
    </citation>
    <scope>IDENTIFICATION</scope>
</reference>
<keyword evidence="3" id="KW-1185">Reference proteome</keyword>
<feature type="disulfide bond" evidence="2">
    <location>
        <begin position="37"/>
        <end position="52"/>
    </location>
</feature>
<dbReference type="PRINTS" id="PR00261">
    <property type="entry name" value="LDLRECEPTOR"/>
</dbReference>
<feature type="disulfide bond" evidence="2">
    <location>
        <begin position="117"/>
        <end position="132"/>
    </location>
</feature>
<dbReference type="GO" id="GO:0005886">
    <property type="term" value="C:plasma membrane"/>
    <property type="evidence" value="ECO:0007669"/>
    <property type="project" value="TreeGrafter"/>
</dbReference>
<comment type="caution">
    <text evidence="2">Lacks conserved residue(s) required for the propagation of feature annotation.</text>
</comment>
<proteinExistence type="predicted"/>
<evidence type="ECO:0000256" key="1">
    <source>
        <dbReference type="ARBA" id="ARBA00023157"/>
    </source>
</evidence>
<dbReference type="SMART" id="SM00192">
    <property type="entry name" value="LDLa"/>
    <property type="match status" value="4"/>
</dbReference>
<dbReference type="Gene3D" id="4.10.400.10">
    <property type="entry name" value="Low-density Lipoprotein Receptor"/>
    <property type="match status" value="3"/>
</dbReference>
<dbReference type="InterPro" id="IPR036055">
    <property type="entry name" value="LDL_receptor-like_sf"/>
</dbReference>
<dbReference type="PANTHER" id="PTHR22722">
    <property type="entry name" value="LOW-DENSITY LIPOPROTEIN RECEPTOR-RELATED PROTEIN 2-RELATED"/>
    <property type="match status" value="1"/>
</dbReference>
<dbReference type="GO" id="GO:0043235">
    <property type="term" value="C:receptor complex"/>
    <property type="evidence" value="ECO:0007669"/>
    <property type="project" value="TreeGrafter"/>
</dbReference>
<dbReference type="Proteomes" id="UP000887574">
    <property type="component" value="Unplaced"/>
</dbReference>
<evidence type="ECO:0000313" key="4">
    <source>
        <dbReference type="WBParaSite" id="jg5204"/>
    </source>
</evidence>
<dbReference type="AlphaFoldDB" id="A0A915EF30"/>
<dbReference type="InterPro" id="IPR002172">
    <property type="entry name" value="LDrepeatLR_classA_rpt"/>
</dbReference>
<evidence type="ECO:0000256" key="2">
    <source>
        <dbReference type="PROSITE-ProRule" id="PRU00124"/>
    </source>
</evidence>
<name>A0A915EF30_9BILA</name>
<protein>
    <submittedName>
        <fullName evidence="4">Uncharacterized protein</fullName>
    </submittedName>
</protein>
<dbReference type="InterPro" id="IPR051221">
    <property type="entry name" value="LDLR-related"/>
</dbReference>